<name>A0ABU2J8D2_9ACTN</name>
<dbReference type="Gene3D" id="2.70.150.10">
    <property type="entry name" value="Calcium-transporting ATPase, cytoplasmic transduction domain A"/>
    <property type="match status" value="1"/>
</dbReference>
<keyword evidence="5" id="KW-0067">ATP-binding</keyword>
<dbReference type="InterPro" id="IPR023214">
    <property type="entry name" value="HAD_sf"/>
</dbReference>
<dbReference type="SFLD" id="SFLDF00027">
    <property type="entry name" value="p-type_atpase"/>
    <property type="match status" value="1"/>
</dbReference>
<comment type="caution">
    <text evidence="14">The sequence shown here is derived from an EMBL/GenBank/DDBJ whole genome shotgun (WGS) entry which is preliminary data.</text>
</comment>
<evidence type="ECO:0000256" key="10">
    <source>
        <dbReference type="ARBA" id="ARBA00049360"/>
    </source>
</evidence>
<dbReference type="PROSITE" id="PS00154">
    <property type="entry name" value="ATPASE_E1_E2"/>
    <property type="match status" value="1"/>
</dbReference>
<keyword evidence="7" id="KW-1278">Translocase</keyword>
<dbReference type="NCBIfam" id="TIGR01494">
    <property type="entry name" value="ATPase_P-type"/>
    <property type="match status" value="2"/>
</dbReference>
<dbReference type="SUPFAM" id="SSF56784">
    <property type="entry name" value="HAD-like"/>
    <property type="match status" value="1"/>
</dbReference>
<evidence type="ECO:0000259" key="12">
    <source>
        <dbReference type="Pfam" id="PF00122"/>
    </source>
</evidence>
<dbReference type="InterPro" id="IPR023298">
    <property type="entry name" value="ATPase_P-typ_TM_dom_sf"/>
</dbReference>
<evidence type="ECO:0000256" key="9">
    <source>
        <dbReference type="ARBA" id="ARBA00023136"/>
    </source>
</evidence>
<dbReference type="Gene3D" id="3.40.50.1000">
    <property type="entry name" value="HAD superfamily/HAD-like"/>
    <property type="match status" value="3"/>
</dbReference>
<dbReference type="SFLD" id="SFLDG00002">
    <property type="entry name" value="C1.7:_P-type_atpase_like"/>
    <property type="match status" value="1"/>
</dbReference>
<protein>
    <submittedName>
        <fullName evidence="14">Cation-translocating P-type ATPase</fullName>
    </submittedName>
</protein>
<organism evidence="14 15">
    <name type="scientific">Jatrophihabitans lederbergiae</name>
    <dbReference type="NCBI Taxonomy" id="3075547"/>
    <lineage>
        <taxon>Bacteria</taxon>
        <taxon>Bacillati</taxon>
        <taxon>Actinomycetota</taxon>
        <taxon>Actinomycetes</taxon>
        <taxon>Jatrophihabitantales</taxon>
        <taxon>Jatrophihabitantaceae</taxon>
        <taxon>Jatrophihabitans</taxon>
    </lineage>
</organism>
<dbReference type="Gene3D" id="3.40.1110.10">
    <property type="entry name" value="Calcium-transporting ATPase, cytoplasmic domain N"/>
    <property type="match status" value="1"/>
</dbReference>
<accession>A0ABU2J8D2</accession>
<gene>
    <name evidence="14" type="ORF">RM423_07485</name>
</gene>
<feature type="domain" description="P-type ATPase A" evidence="12">
    <location>
        <begin position="690"/>
        <end position="790"/>
    </location>
</feature>
<dbReference type="RefSeq" id="WP_311422388.1">
    <property type="nucleotide sequence ID" value="NZ_JAVREH010000006.1"/>
</dbReference>
<dbReference type="Pfam" id="PF13246">
    <property type="entry name" value="Cation_ATPase"/>
    <property type="match status" value="1"/>
</dbReference>
<dbReference type="SUPFAM" id="SSF81665">
    <property type="entry name" value="Calcium ATPase, transmembrane domain M"/>
    <property type="match status" value="1"/>
</dbReference>
<dbReference type="InterPro" id="IPR059000">
    <property type="entry name" value="ATPase_P-type_domA"/>
</dbReference>
<keyword evidence="15" id="KW-1185">Reference proteome</keyword>
<feature type="region of interest" description="Disordered" evidence="11">
    <location>
        <begin position="45"/>
        <end position="65"/>
    </location>
</feature>
<keyword evidence="8" id="KW-1133">Transmembrane helix</keyword>
<evidence type="ECO:0000256" key="3">
    <source>
        <dbReference type="ARBA" id="ARBA00022723"/>
    </source>
</evidence>
<feature type="domain" description="Cation-transporting P-type ATPase C-terminal" evidence="13">
    <location>
        <begin position="1267"/>
        <end position="1418"/>
    </location>
</feature>
<dbReference type="InterPro" id="IPR044492">
    <property type="entry name" value="P_typ_ATPase_HD_dom"/>
</dbReference>
<evidence type="ECO:0000256" key="1">
    <source>
        <dbReference type="ARBA" id="ARBA00004651"/>
    </source>
</evidence>
<reference evidence="15" key="1">
    <citation type="submission" date="2023-07" db="EMBL/GenBank/DDBJ databases">
        <title>30 novel species of actinomycetes from the DSMZ collection.</title>
        <authorList>
            <person name="Nouioui I."/>
        </authorList>
    </citation>
    <scope>NUCLEOTIDE SEQUENCE [LARGE SCALE GENOMIC DNA]</scope>
    <source>
        <strain evidence="15">DSM 44399</strain>
    </source>
</reference>
<dbReference type="PRINTS" id="PR00120">
    <property type="entry name" value="HATPASE"/>
</dbReference>
<dbReference type="Pfam" id="PF00689">
    <property type="entry name" value="Cation_ATPase_C"/>
    <property type="match status" value="1"/>
</dbReference>
<dbReference type="Proteomes" id="UP001183176">
    <property type="component" value="Unassembled WGS sequence"/>
</dbReference>
<keyword evidence="6" id="KW-0460">Magnesium</keyword>
<evidence type="ECO:0000256" key="5">
    <source>
        <dbReference type="ARBA" id="ARBA00022840"/>
    </source>
</evidence>
<dbReference type="InterPro" id="IPR018303">
    <property type="entry name" value="ATPase_P-typ_P_site"/>
</dbReference>
<dbReference type="InterPro" id="IPR006068">
    <property type="entry name" value="ATPase_P-typ_cation-transptr_C"/>
</dbReference>
<evidence type="ECO:0000259" key="13">
    <source>
        <dbReference type="Pfam" id="PF00689"/>
    </source>
</evidence>
<comment type="subcellular location">
    <subcellularLocation>
        <location evidence="1">Cell membrane</location>
        <topology evidence="1">Multi-pass membrane protein</topology>
    </subcellularLocation>
</comment>
<dbReference type="InterPro" id="IPR023299">
    <property type="entry name" value="ATPase_P-typ_cyto_dom_N"/>
</dbReference>
<dbReference type="PANTHER" id="PTHR24093:SF513">
    <property type="entry name" value="CATION-TRANSPORTING ATPASE I-RELATED"/>
    <property type="match status" value="1"/>
</dbReference>
<evidence type="ECO:0000256" key="4">
    <source>
        <dbReference type="ARBA" id="ARBA00022741"/>
    </source>
</evidence>
<evidence type="ECO:0000313" key="15">
    <source>
        <dbReference type="Proteomes" id="UP001183176"/>
    </source>
</evidence>
<keyword evidence="3" id="KW-0479">Metal-binding</keyword>
<dbReference type="PRINTS" id="PR00119">
    <property type="entry name" value="CATATPASE"/>
</dbReference>
<proteinExistence type="predicted"/>
<dbReference type="SFLD" id="SFLDS00003">
    <property type="entry name" value="Haloacid_Dehalogenase"/>
    <property type="match status" value="1"/>
</dbReference>
<dbReference type="InterPro" id="IPR036412">
    <property type="entry name" value="HAD-like_sf"/>
</dbReference>
<evidence type="ECO:0000256" key="6">
    <source>
        <dbReference type="ARBA" id="ARBA00022842"/>
    </source>
</evidence>
<evidence type="ECO:0000256" key="8">
    <source>
        <dbReference type="ARBA" id="ARBA00022989"/>
    </source>
</evidence>
<evidence type="ECO:0000256" key="7">
    <source>
        <dbReference type="ARBA" id="ARBA00022967"/>
    </source>
</evidence>
<keyword evidence="2" id="KW-0812">Transmembrane</keyword>
<comment type="catalytic activity">
    <reaction evidence="10">
        <text>ATP + H2O = ADP + phosphate + H(+)</text>
        <dbReference type="Rhea" id="RHEA:13065"/>
        <dbReference type="ChEBI" id="CHEBI:15377"/>
        <dbReference type="ChEBI" id="CHEBI:15378"/>
        <dbReference type="ChEBI" id="CHEBI:30616"/>
        <dbReference type="ChEBI" id="CHEBI:43474"/>
        <dbReference type="ChEBI" id="CHEBI:456216"/>
    </reaction>
</comment>
<dbReference type="InterPro" id="IPR008250">
    <property type="entry name" value="ATPase_P-typ_transduc_dom_A_sf"/>
</dbReference>
<feature type="region of interest" description="Disordered" evidence="11">
    <location>
        <begin position="1426"/>
        <end position="1481"/>
    </location>
</feature>
<dbReference type="Gene3D" id="1.20.1110.10">
    <property type="entry name" value="Calcium-transporting ATPase, transmembrane domain"/>
    <property type="match status" value="2"/>
</dbReference>
<dbReference type="PANTHER" id="PTHR24093">
    <property type="entry name" value="CATION TRANSPORTING ATPASE"/>
    <property type="match status" value="1"/>
</dbReference>
<evidence type="ECO:0000313" key="14">
    <source>
        <dbReference type="EMBL" id="MDT0261236.1"/>
    </source>
</evidence>
<evidence type="ECO:0000256" key="2">
    <source>
        <dbReference type="ARBA" id="ARBA00022692"/>
    </source>
</evidence>
<dbReference type="EMBL" id="JAVREH010000006">
    <property type="protein sequence ID" value="MDT0261236.1"/>
    <property type="molecule type" value="Genomic_DNA"/>
</dbReference>
<keyword evidence="9" id="KW-0472">Membrane</keyword>
<dbReference type="InterPro" id="IPR001757">
    <property type="entry name" value="P_typ_ATPase"/>
</dbReference>
<dbReference type="SUPFAM" id="SSF81653">
    <property type="entry name" value="Calcium ATPase, transduction domain A"/>
    <property type="match status" value="1"/>
</dbReference>
<dbReference type="Pfam" id="PF00122">
    <property type="entry name" value="E1-E2_ATPase"/>
    <property type="match status" value="1"/>
</dbReference>
<sequence length="1481" mass="151392">MDTLPGVAWARVDVSMRRLVVRFDPARVAVEALIGAVEQAEDAAGVGRERYSHEEPGSPGDPGPVRQEALSLAADVAGLSAAVVGRFVRLPALPGGAAAAVVLVDYQPRLRRMLEHRLGSGGTDLALAASTAVVHGLTQGVPSLVVDTGQRAQSYLAARARRDCFSDRETDLCGPGRPLTGVAPAEPRPVPLPAGPVEKLADRAAAGSLLTAGAVAAVTGDLNAAGQAVVIGAPKAARSAREAFADTFAVDLSRRGVLIVDPGALRRLDRVDTVLIDSAVLLGDRPLILDASATAEGWTREHVWSAAQRLMSSRENELPIPPPLGRQRHRLTLDGQSGRGADGLLRLQLREDGRPVGDLVVGRELDPHADAVLSAAQKSGVRIILTADPSIAEIAARAHQVLAPADTATGGWLVEHVRRLQAEGRVVAVLAGDTEALAAADVGIAILTADGPVPWQADLLTDAGLAEVPRVLAAVPVAHSVSRRGVTLATGATFLGALLATVGSGRRGGAVLPVTLAAGSAVFSGTLAARRLDSPPNPAPVLHIPWHALETDEVLTRLTRSTAAQPDPATGGSTGPLVAALPAALRAPARTAARLADNVRAELADPLTPVLATGAAASAVIGSPADALLVGGVLAANAVISGAQRLRADQALKALLLDQQLTARLVQPPLGNAEPAGEVSAQPADVPGVDRPVRMVPANRLTPGDVIDLQPGDVVPADARLLCEAGLETDEASLTGESIAVGKQIQATPGAELADRACMVYEGTTVLAGTARAVVVAVGTATEAGRAVSLAGNIAGPAGMQARLEELTRRGLPVTLLGGAAVTGLGMLRGQSVRAAIGSGVSVAVAAVPEGLPLVATVAQLSAARRLSQRGVLVRSARTVEALGRVDTVCFDKTGTLTEGRLRLVRAAGLSGDWALDAPQAVRVLRAAARACPQPGTDQPLPHATDQAILDGARAALGELVVTDWEELSEVPFQSERGFSAALGRTGDQLRLVVKGAPEVLLPRCTHIRDEKGKRRLTRASRQRAEDAVHNLAGQGLRVLAVARRTIHEPAFITSGDATDIHGDKAENGTEELAEDLTLLGFVALADVARPQAAATIAGLQAAGLATVMITGDHPVTARAIAAGLGIPADRVITGPELSGLDDESRTRLVTQASVFARVSPEQKLRIIAGLQKAGRVVAMTGDGANDAAAIRLADVGIGMAAHGSSSARTAADLVFTEPDVSLILDALVEGRAMWRRVRDAVAILLGGNAGEVAFTIAGTALAGRAPIGTRQFLLVNMLTDLLPAMAIALAATPSDPDARYEVLVAGPPSLGKPLLRDIGIRGATTAAGALTAWQIGRVTGRRRRADTIALAALVGTQLGQTLVVGGRNPLVIATGVGSALALAGIVQTPGVSQFFGCTPLGPLAWATVAGSSAAATALSVAAPHLLHPPHSAGPTRQEPSEPSESSEPPQSSEPPAPKATSDAGARAPVGRARSTATLKK</sequence>
<feature type="compositionally biased region" description="Basic and acidic residues" evidence="11">
    <location>
        <begin position="47"/>
        <end position="56"/>
    </location>
</feature>
<feature type="compositionally biased region" description="Low complexity" evidence="11">
    <location>
        <begin position="1441"/>
        <end position="1451"/>
    </location>
</feature>
<keyword evidence="4" id="KW-0547">Nucleotide-binding</keyword>
<evidence type="ECO:0000256" key="11">
    <source>
        <dbReference type="SAM" id="MobiDB-lite"/>
    </source>
</evidence>